<dbReference type="RefSeq" id="XP_070858807.1">
    <property type="nucleotide sequence ID" value="XM_071003291.1"/>
</dbReference>
<dbReference type="Proteomes" id="UP001610728">
    <property type="component" value="Unassembled WGS sequence"/>
</dbReference>
<keyword evidence="5" id="KW-1185">Reference proteome</keyword>
<dbReference type="Pfam" id="PF22974">
    <property type="entry name" value="DUF7029"/>
    <property type="match status" value="1"/>
</dbReference>
<comment type="caution">
    <text evidence="4">The sequence shown here is derived from an EMBL/GenBank/DDBJ whole genome shotgun (WGS) entry which is preliminary data.</text>
</comment>
<proteinExistence type="predicted"/>
<name>A0ABR4MHA6_9PEZI</name>
<feature type="domain" description="DUF7029" evidence="3">
    <location>
        <begin position="133"/>
        <end position="231"/>
    </location>
</feature>
<protein>
    <submittedName>
        <fullName evidence="4">Isoamyl alcohol oxidase/dehydrogenase</fullName>
    </submittedName>
</protein>
<accession>A0ABR4MHA6</accession>
<evidence type="ECO:0000256" key="1">
    <source>
        <dbReference type="SAM" id="MobiDB-lite"/>
    </source>
</evidence>
<evidence type="ECO:0000313" key="5">
    <source>
        <dbReference type="Proteomes" id="UP001610728"/>
    </source>
</evidence>
<reference evidence="4 5" key="1">
    <citation type="submission" date="2020-05" db="EMBL/GenBank/DDBJ databases">
        <title>Ceratocystis lukuohia genome.</title>
        <authorList>
            <person name="Harrington T.C."/>
            <person name="Kim K."/>
            <person name="Mayers C.G."/>
        </authorList>
    </citation>
    <scope>NUCLEOTIDE SEQUENCE [LARGE SCALE GENOMIC DNA]</scope>
    <source>
        <strain evidence="4 5">C4212</strain>
    </source>
</reference>
<keyword evidence="2" id="KW-0732">Signal</keyword>
<dbReference type="InterPro" id="IPR054293">
    <property type="entry name" value="DUF7029"/>
</dbReference>
<evidence type="ECO:0000256" key="2">
    <source>
        <dbReference type="SAM" id="SignalP"/>
    </source>
</evidence>
<sequence length="577" mass="62315">MLLQLTNLITSLGMDKFIAFFLWAFAQFLCPAKANNSDAQDQYNFYRFNSSDPSHDPPLLVLGPVLYPGLDRASKSYLVPASSHNTSYRPLPLQLHREVFNPDGSPVAARSFSPPLDSLSASQNRGSANSTFSFKHPAVILENIASILAVVCSASEDSLTVTFTTEDAMLEALREWEKHSIFVLVTKHGNHCDSGTEQGYFLATRVTQSPMGSSLVLAARKSDMKSVVSNIQMSFSSARTPNPDGFKQGRRDVGDANEIAQRPVISPSMEMTYDQELPPNTTLLAWPGFIRVVSNTAYITSTLEFSGYLDYNMDNMTVNELYVDVDCNYEAAFKVTASVLQEFQKTTDLALIRANNIPEINIPNVVRIAPVLAFAVKADMAAKSAFEASSAYKMQIPNGNVHLDILSPGNNSLGGFAPEYSVQANATEDVPAHFNISTTLDVGLSLKVGNLISFDCGFNITTKVNNVIGISAKQGLQIGDGIDIGGEPTTTSGTSSSALISMVSTTATPATPTQLEPESETSTSSLNTGASANCGQNKVKLYSEFVVDFAMNNLSLFRETKVLLDVCENLWGGEGGQ</sequence>
<dbReference type="GeneID" id="98119360"/>
<gene>
    <name evidence="4" type="ORF">HOO65_050748</name>
</gene>
<evidence type="ECO:0000259" key="3">
    <source>
        <dbReference type="Pfam" id="PF22974"/>
    </source>
</evidence>
<feature type="compositionally biased region" description="Low complexity" evidence="1">
    <location>
        <begin position="511"/>
        <end position="526"/>
    </location>
</feature>
<feature type="region of interest" description="Disordered" evidence="1">
    <location>
        <begin position="507"/>
        <end position="529"/>
    </location>
</feature>
<feature type="chain" id="PRO_5045320205" evidence="2">
    <location>
        <begin position="35"/>
        <end position="577"/>
    </location>
</feature>
<feature type="signal peptide" evidence="2">
    <location>
        <begin position="1"/>
        <end position="34"/>
    </location>
</feature>
<organism evidence="4 5">
    <name type="scientific">Ceratocystis lukuohia</name>
    <dbReference type="NCBI Taxonomy" id="2019550"/>
    <lineage>
        <taxon>Eukaryota</taxon>
        <taxon>Fungi</taxon>
        <taxon>Dikarya</taxon>
        <taxon>Ascomycota</taxon>
        <taxon>Pezizomycotina</taxon>
        <taxon>Sordariomycetes</taxon>
        <taxon>Hypocreomycetidae</taxon>
        <taxon>Microascales</taxon>
        <taxon>Ceratocystidaceae</taxon>
        <taxon>Ceratocystis</taxon>
    </lineage>
</organism>
<evidence type="ECO:0000313" key="4">
    <source>
        <dbReference type="EMBL" id="KAL2887627.1"/>
    </source>
</evidence>
<dbReference type="EMBL" id="JABSNW010000005">
    <property type="protein sequence ID" value="KAL2887627.1"/>
    <property type="molecule type" value="Genomic_DNA"/>
</dbReference>